<comment type="similarity">
    <text evidence="3">Belongs to the AIG1 family.</text>
</comment>
<evidence type="ECO:0000256" key="2">
    <source>
        <dbReference type="ARBA" id="ARBA00004127"/>
    </source>
</evidence>
<evidence type="ECO:0000256" key="11">
    <source>
        <dbReference type="ARBA" id="ARBA00047368"/>
    </source>
</evidence>
<organism evidence="22 23">
    <name type="scientific">Cloeon dipterum</name>
    <dbReference type="NCBI Taxonomy" id="197152"/>
    <lineage>
        <taxon>Eukaryota</taxon>
        <taxon>Metazoa</taxon>
        <taxon>Ecdysozoa</taxon>
        <taxon>Arthropoda</taxon>
        <taxon>Hexapoda</taxon>
        <taxon>Insecta</taxon>
        <taxon>Pterygota</taxon>
        <taxon>Palaeoptera</taxon>
        <taxon>Ephemeroptera</taxon>
        <taxon>Pisciforma</taxon>
        <taxon>Baetidae</taxon>
        <taxon>Cloeon</taxon>
    </lineage>
</organism>
<comment type="catalytic activity">
    <reaction evidence="14">
        <text>12-octadecanoyloxy-octadecanoate + H2O = 12-hydroxyoctadecanoate + octadecanoate + H(+)</text>
        <dbReference type="Rhea" id="RHEA:52080"/>
        <dbReference type="ChEBI" id="CHEBI:15377"/>
        <dbReference type="ChEBI" id="CHEBI:15378"/>
        <dbReference type="ChEBI" id="CHEBI:25629"/>
        <dbReference type="ChEBI" id="CHEBI:84201"/>
        <dbReference type="ChEBI" id="CHEBI:136330"/>
    </reaction>
    <physiologicalReaction direction="left-to-right" evidence="14">
        <dbReference type="Rhea" id="RHEA:52081"/>
    </physiologicalReaction>
</comment>
<feature type="transmembrane region" description="Helical" evidence="21">
    <location>
        <begin position="372"/>
        <end position="394"/>
    </location>
</feature>
<dbReference type="AlphaFoldDB" id="A0A8S1C488"/>
<dbReference type="PANTHER" id="PTHR10989">
    <property type="entry name" value="ANDROGEN-INDUCED PROTEIN 1-RELATED"/>
    <property type="match status" value="1"/>
</dbReference>
<evidence type="ECO:0000313" key="22">
    <source>
        <dbReference type="EMBL" id="CAB3362067.1"/>
    </source>
</evidence>
<feature type="transmembrane region" description="Helical" evidence="21">
    <location>
        <begin position="96"/>
        <end position="115"/>
    </location>
</feature>
<feature type="transmembrane region" description="Helical" evidence="21">
    <location>
        <begin position="406"/>
        <end position="427"/>
    </location>
</feature>
<keyword evidence="6" id="KW-0552">Olfaction</keyword>
<comment type="catalytic activity">
    <reaction evidence="12">
        <text>13-octadecanoyloxy-octadecanoate + H2O = 13-hydroxy-octadecanoate + octadecanoate + H(+)</text>
        <dbReference type="Rhea" id="RHEA:52084"/>
        <dbReference type="ChEBI" id="CHEBI:15377"/>
        <dbReference type="ChEBI" id="CHEBI:15378"/>
        <dbReference type="ChEBI" id="CHEBI:25629"/>
        <dbReference type="ChEBI" id="CHEBI:136304"/>
        <dbReference type="ChEBI" id="CHEBI:136335"/>
    </reaction>
    <physiologicalReaction direction="left-to-right" evidence="12">
        <dbReference type="Rhea" id="RHEA:52085"/>
    </physiologicalReaction>
</comment>
<dbReference type="Proteomes" id="UP000494165">
    <property type="component" value="Unassembled WGS sequence"/>
</dbReference>
<comment type="caution">
    <text evidence="22">The sequence shown here is derived from an EMBL/GenBank/DDBJ whole genome shotgun (WGS) entry which is preliminary data.</text>
</comment>
<evidence type="ECO:0000256" key="4">
    <source>
        <dbReference type="ARBA" id="ARBA00022606"/>
    </source>
</evidence>
<evidence type="ECO:0000256" key="1">
    <source>
        <dbReference type="ARBA" id="ARBA00000923"/>
    </source>
</evidence>
<evidence type="ECO:0000313" key="23">
    <source>
        <dbReference type="Proteomes" id="UP000494165"/>
    </source>
</evidence>
<evidence type="ECO:0000256" key="5">
    <source>
        <dbReference type="ARBA" id="ARBA00022692"/>
    </source>
</evidence>
<dbReference type="Pfam" id="PF04750">
    <property type="entry name" value="Far-17a_AIG1"/>
    <property type="match status" value="1"/>
</dbReference>
<keyword evidence="23" id="KW-1185">Reference proteome</keyword>
<comment type="catalytic activity">
    <reaction evidence="19">
        <text>13-(9Z-hexadecenoyloxy)-octadecanoate + H2O = 13-hydroxy-octadecanoate + (9Z)-hexadecenoate + H(+)</text>
        <dbReference type="Rhea" id="RHEA:52076"/>
        <dbReference type="ChEBI" id="CHEBI:15377"/>
        <dbReference type="ChEBI" id="CHEBI:15378"/>
        <dbReference type="ChEBI" id="CHEBI:32372"/>
        <dbReference type="ChEBI" id="CHEBI:136304"/>
        <dbReference type="ChEBI" id="CHEBI:136315"/>
    </reaction>
    <physiologicalReaction direction="left-to-right" evidence="19">
        <dbReference type="Rhea" id="RHEA:52077"/>
    </physiologicalReaction>
</comment>
<evidence type="ECO:0000256" key="20">
    <source>
        <dbReference type="ARBA" id="ARBA00049428"/>
    </source>
</evidence>
<protein>
    <submittedName>
        <fullName evidence="22">Uncharacterized protein</fullName>
    </submittedName>
</protein>
<dbReference type="OrthoDB" id="1898221at2759"/>
<evidence type="ECO:0000256" key="10">
    <source>
        <dbReference type="ARBA" id="ARBA00023224"/>
    </source>
</evidence>
<feature type="transmembrane region" description="Helical" evidence="21">
    <location>
        <begin position="303"/>
        <end position="321"/>
    </location>
</feature>
<evidence type="ECO:0000256" key="9">
    <source>
        <dbReference type="ARBA" id="ARBA00023170"/>
    </source>
</evidence>
<reference evidence="22 23" key="1">
    <citation type="submission" date="2020-04" db="EMBL/GenBank/DDBJ databases">
        <authorList>
            <person name="Alioto T."/>
            <person name="Alioto T."/>
            <person name="Gomez Garrido J."/>
        </authorList>
    </citation>
    <scope>NUCLEOTIDE SEQUENCE [LARGE SCALE GENOMIC DNA]</scope>
</reference>
<evidence type="ECO:0000256" key="16">
    <source>
        <dbReference type="ARBA" id="ARBA00048800"/>
    </source>
</evidence>
<feature type="transmembrane region" description="Helical" evidence="21">
    <location>
        <begin position="6"/>
        <end position="25"/>
    </location>
</feature>
<dbReference type="GO" id="GO:0004984">
    <property type="term" value="F:olfactory receptor activity"/>
    <property type="evidence" value="ECO:0007669"/>
    <property type="project" value="InterPro"/>
</dbReference>
<name>A0A8S1C488_9INSE</name>
<comment type="catalytic activity">
    <reaction evidence="15">
        <text>12-(9Z-octadecenoyloxy)-octadecanoate + H2O = 12-hydroxyoctadecanoate + (9Z)-octadecenoate + H(+)</text>
        <dbReference type="Rhea" id="RHEA:52060"/>
        <dbReference type="ChEBI" id="CHEBI:15377"/>
        <dbReference type="ChEBI" id="CHEBI:15378"/>
        <dbReference type="ChEBI" id="CHEBI:30823"/>
        <dbReference type="ChEBI" id="CHEBI:84201"/>
        <dbReference type="ChEBI" id="CHEBI:136302"/>
    </reaction>
    <physiologicalReaction direction="left-to-right" evidence="15">
        <dbReference type="Rhea" id="RHEA:52061"/>
    </physiologicalReaction>
</comment>
<feature type="transmembrane region" description="Helical" evidence="21">
    <location>
        <begin position="341"/>
        <end position="360"/>
    </location>
</feature>
<evidence type="ECO:0000256" key="17">
    <source>
        <dbReference type="ARBA" id="ARBA00049221"/>
    </source>
</evidence>
<evidence type="ECO:0000256" key="12">
    <source>
        <dbReference type="ARBA" id="ARBA00047427"/>
    </source>
</evidence>
<evidence type="ECO:0000256" key="14">
    <source>
        <dbReference type="ARBA" id="ARBA00048680"/>
    </source>
</evidence>
<evidence type="ECO:0000256" key="21">
    <source>
        <dbReference type="SAM" id="Phobius"/>
    </source>
</evidence>
<dbReference type="GO" id="GO:0005549">
    <property type="term" value="F:odorant binding"/>
    <property type="evidence" value="ECO:0007669"/>
    <property type="project" value="InterPro"/>
</dbReference>
<dbReference type="GO" id="GO:0007165">
    <property type="term" value="P:signal transduction"/>
    <property type="evidence" value="ECO:0007669"/>
    <property type="project" value="UniProtKB-KW"/>
</dbReference>
<accession>A0A8S1C488</accession>
<comment type="catalytic activity">
    <reaction evidence="16">
        <text>9-(9Z-octadecenoyloxy)-octadecanoate + H2O = 9-hydroxy-octadecanoate + (9Z)-octadecenoate + H(+)</text>
        <dbReference type="Rhea" id="RHEA:52048"/>
        <dbReference type="ChEBI" id="CHEBI:15377"/>
        <dbReference type="ChEBI" id="CHEBI:15378"/>
        <dbReference type="ChEBI" id="CHEBI:30823"/>
        <dbReference type="ChEBI" id="CHEBI:136282"/>
        <dbReference type="ChEBI" id="CHEBI:136286"/>
    </reaction>
    <physiologicalReaction direction="left-to-right" evidence="16">
        <dbReference type="Rhea" id="RHEA:52049"/>
    </physiologicalReaction>
</comment>
<dbReference type="PANTHER" id="PTHR10989:SF16">
    <property type="entry name" value="AT02829P-RELATED"/>
    <property type="match status" value="1"/>
</dbReference>
<comment type="catalytic activity">
    <reaction evidence="18">
        <text>13-(9Z-octadecenoyloxy)-octadecanoate + H2O = 13-hydroxy-octadecanoate + (9Z)-octadecenoate + H(+)</text>
        <dbReference type="Rhea" id="RHEA:52064"/>
        <dbReference type="ChEBI" id="CHEBI:15377"/>
        <dbReference type="ChEBI" id="CHEBI:15378"/>
        <dbReference type="ChEBI" id="CHEBI:30823"/>
        <dbReference type="ChEBI" id="CHEBI:136303"/>
        <dbReference type="ChEBI" id="CHEBI:136304"/>
    </reaction>
    <physiologicalReaction direction="left-to-right" evidence="18">
        <dbReference type="Rhea" id="RHEA:52065"/>
    </physiologicalReaction>
</comment>
<dbReference type="GO" id="GO:0016020">
    <property type="term" value="C:membrane"/>
    <property type="evidence" value="ECO:0007669"/>
    <property type="project" value="InterPro"/>
</dbReference>
<keyword evidence="9" id="KW-0675">Receptor</keyword>
<evidence type="ECO:0000256" key="19">
    <source>
        <dbReference type="ARBA" id="ARBA00049322"/>
    </source>
</evidence>
<comment type="catalytic activity">
    <reaction evidence="11">
        <text>12-hexadecanoyloxy-octadecanoate + H2O = 12-hydroxyoctadecanoate + hexadecanoate + H(+)</text>
        <dbReference type="Rhea" id="RHEA:52056"/>
        <dbReference type="ChEBI" id="CHEBI:7896"/>
        <dbReference type="ChEBI" id="CHEBI:15377"/>
        <dbReference type="ChEBI" id="CHEBI:15378"/>
        <dbReference type="ChEBI" id="CHEBI:83677"/>
        <dbReference type="ChEBI" id="CHEBI:84201"/>
    </reaction>
    <physiologicalReaction direction="left-to-right" evidence="11">
        <dbReference type="Rhea" id="RHEA:52057"/>
    </physiologicalReaction>
</comment>
<comment type="catalytic activity">
    <reaction evidence="20">
        <text>12-(9Z-hexadecenoyloxy)-octadecanoate + H2O = 12-hydroxyoctadecanoate + (9Z)-hexadecenoate + H(+)</text>
        <dbReference type="Rhea" id="RHEA:52072"/>
        <dbReference type="ChEBI" id="CHEBI:15377"/>
        <dbReference type="ChEBI" id="CHEBI:15378"/>
        <dbReference type="ChEBI" id="CHEBI:32372"/>
        <dbReference type="ChEBI" id="CHEBI:84201"/>
        <dbReference type="ChEBI" id="CHEBI:136312"/>
    </reaction>
    <physiologicalReaction direction="left-to-right" evidence="20">
        <dbReference type="Rhea" id="RHEA:52073"/>
    </physiologicalReaction>
</comment>
<evidence type="ECO:0000256" key="8">
    <source>
        <dbReference type="ARBA" id="ARBA00023136"/>
    </source>
</evidence>
<evidence type="ECO:0000256" key="18">
    <source>
        <dbReference type="ARBA" id="ARBA00049296"/>
    </source>
</evidence>
<dbReference type="GO" id="GO:0012505">
    <property type="term" value="C:endomembrane system"/>
    <property type="evidence" value="ECO:0007669"/>
    <property type="project" value="UniProtKB-SubCell"/>
</dbReference>
<evidence type="ECO:0000256" key="13">
    <source>
        <dbReference type="ARBA" id="ARBA00047863"/>
    </source>
</evidence>
<comment type="subcellular location">
    <subcellularLocation>
        <location evidence="2">Endomembrane system</location>
        <topology evidence="2">Multi-pass membrane protein</topology>
    </subcellularLocation>
</comment>
<comment type="catalytic activity">
    <reaction evidence="17">
        <text>9-octadecanoyloxy-octadecanoate + H2O = 9-hydroxy-octadecanoate + octadecanoate + H(+)</text>
        <dbReference type="Rhea" id="RHEA:52096"/>
        <dbReference type="ChEBI" id="CHEBI:15377"/>
        <dbReference type="ChEBI" id="CHEBI:15378"/>
        <dbReference type="ChEBI" id="CHEBI:25629"/>
        <dbReference type="ChEBI" id="CHEBI:136286"/>
        <dbReference type="ChEBI" id="CHEBI:136373"/>
    </reaction>
    <physiologicalReaction direction="left-to-right" evidence="17">
        <dbReference type="Rhea" id="RHEA:52097"/>
    </physiologicalReaction>
</comment>
<comment type="catalytic activity">
    <reaction evidence="13">
        <text>9-hexadecanoyloxy-octadecanoate + H2O = 9-hydroxy-octadecanoate + hexadecanoate + H(+)</text>
        <dbReference type="Rhea" id="RHEA:52052"/>
        <dbReference type="ChEBI" id="CHEBI:7896"/>
        <dbReference type="ChEBI" id="CHEBI:15377"/>
        <dbReference type="ChEBI" id="CHEBI:15378"/>
        <dbReference type="ChEBI" id="CHEBI:83670"/>
        <dbReference type="ChEBI" id="CHEBI:136286"/>
    </reaction>
    <physiologicalReaction direction="left-to-right" evidence="13">
        <dbReference type="Rhea" id="RHEA:52053"/>
    </physiologicalReaction>
</comment>
<dbReference type="InterPro" id="IPR006838">
    <property type="entry name" value="ADTRP_AIG1"/>
</dbReference>
<evidence type="ECO:0000256" key="6">
    <source>
        <dbReference type="ARBA" id="ARBA00022725"/>
    </source>
</evidence>
<proteinExistence type="inferred from homology"/>
<dbReference type="Pfam" id="PF02949">
    <property type="entry name" value="7tm_6"/>
    <property type="match status" value="1"/>
</dbReference>
<sequence>MTNASTFHAVDIVQYFVLLVIFNLMSLKSCGQDAVVLHTYCLMAEEIAVLTEMLYDVEIELRQSFKHQLVVLDAWVEYQQSLSKLLKSINDVMTPYVFTVAAYNACTMCIAAFLFEQFTESFTLMLISMSYITGAAIKITMFCETGQRLLLSGMNLSEEILRLPVKIRLSPSLGMTLHSVALDSGHFSHGFVSGLFEHITTSKMTSKTDGIKHHCVTFFHGSVVTYYAIVDFHMAQANYNLYQSDHPITKMFLCGVLHFFTTWNQVFHQLYFLLCLVQDLLTYSTNRDHLQFCSWFDSIKYKYFVPILMPATFMTMVNYWTIHLIAPHLMLAELLQFYAPWLNHAVHTFITPIILGEFFITTHGIPSWKKGFKYSTILMACYAGWVYPFGFLLGQWPYPFLEVMNATHHILFFPSMFIHGYFWYIVFRYAEKQLYGEYASTSAATNGKKTD</sequence>
<keyword evidence="4" id="KW-0716">Sensory transduction</keyword>
<keyword evidence="8 21" id="KW-0472">Membrane</keyword>
<dbReference type="InterPro" id="IPR004117">
    <property type="entry name" value="7tm6_olfct_rcpt"/>
</dbReference>
<evidence type="ECO:0000256" key="15">
    <source>
        <dbReference type="ARBA" id="ARBA00048701"/>
    </source>
</evidence>
<evidence type="ECO:0000256" key="3">
    <source>
        <dbReference type="ARBA" id="ARBA00009300"/>
    </source>
</evidence>
<evidence type="ECO:0000256" key="7">
    <source>
        <dbReference type="ARBA" id="ARBA00022989"/>
    </source>
</evidence>
<keyword evidence="10" id="KW-0807">Transducer</keyword>
<keyword evidence="5 21" id="KW-0812">Transmembrane</keyword>
<comment type="catalytic activity">
    <reaction evidence="1">
        <text>9-(9Z-hexadecenoyloxy)-octadecanoate + H2O = (9Z)-hexadecenoate + 9-hydroxy-octadecanoate + H(+)</text>
        <dbReference type="Rhea" id="RHEA:52068"/>
        <dbReference type="ChEBI" id="CHEBI:15377"/>
        <dbReference type="ChEBI" id="CHEBI:15378"/>
        <dbReference type="ChEBI" id="CHEBI:32372"/>
        <dbReference type="ChEBI" id="CHEBI:136286"/>
        <dbReference type="ChEBI" id="CHEBI:136309"/>
    </reaction>
    <physiologicalReaction direction="left-to-right" evidence="1">
        <dbReference type="Rhea" id="RHEA:52069"/>
    </physiologicalReaction>
</comment>
<dbReference type="EMBL" id="CADEPI010000007">
    <property type="protein sequence ID" value="CAB3362067.1"/>
    <property type="molecule type" value="Genomic_DNA"/>
</dbReference>
<keyword evidence="7 21" id="KW-1133">Transmembrane helix</keyword>
<gene>
    <name evidence="22" type="ORF">CLODIP_2_CD01775</name>
</gene>